<sequence length="342" mass="37115">MLIDENDAKLMADVFEKIPSAIIVLDERGMIKRANNGALNLLCEERLEGRRWIEVIAEVFKPRADDGHEISTRDGKRVSVTTVPLTKGQLVQMTDLTETRVLQDKISHMERLSSLGKMAASLAHQIRTPLSAAMLYAANLGNAKLQTSARTLFQKKLMSRLEALESQVNDILMFARSGEQTVSKIDAVDVIEQACSNVVSILARTNATLHTDIGDRPMTILANHVALCGAISNLVANAVEAGAKNVLVSLKKDDSKIYFSVANDGPSIPDEVAKQIFEPFFTSKSNGTGLGLAVVSAVAKVHQGRVILSSGDVYDTIFTIEIPTYETITHPSNALTDSKNVA</sequence>
<dbReference type="PANTHER" id="PTHR43065">
    <property type="entry name" value="SENSOR HISTIDINE KINASE"/>
    <property type="match status" value="1"/>
</dbReference>
<protein>
    <recommendedName>
        <fullName evidence="2">histidine kinase</fullName>
        <ecNumber evidence="2">2.7.13.3</ecNumber>
    </recommendedName>
</protein>
<dbReference type="InterPro" id="IPR036890">
    <property type="entry name" value="HATPase_C_sf"/>
</dbReference>
<keyword evidence="7" id="KW-1185">Reference proteome</keyword>
<dbReference type="OrthoDB" id="9776727at2"/>
<dbReference type="Proteomes" id="UP000250086">
    <property type="component" value="Unassembled WGS sequence"/>
</dbReference>
<dbReference type="AlphaFoldDB" id="A0A2X0VZ47"/>
<comment type="catalytic activity">
    <reaction evidence="1">
        <text>ATP + protein L-histidine = ADP + protein N-phospho-L-histidine.</text>
        <dbReference type="EC" id="2.7.13.3"/>
    </reaction>
</comment>
<evidence type="ECO:0000313" key="7">
    <source>
        <dbReference type="Proteomes" id="UP000250086"/>
    </source>
</evidence>
<organism evidence="6 7">
    <name type="scientific">Anaerobiospirillum thomasii</name>
    <dbReference type="NCBI Taxonomy" id="179995"/>
    <lineage>
        <taxon>Bacteria</taxon>
        <taxon>Pseudomonadati</taxon>
        <taxon>Pseudomonadota</taxon>
        <taxon>Gammaproteobacteria</taxon>
        <taxon>Aeromonadales</taxon>
        <taxon>Succinivibrionaceae</taxon>
        <taxon>Anaerobiospirillum</taxon>
    </lineage>
</organism>
<dbReference type="Pfam" id="PF00512">
    <property type="entry name" value="HisKA"/>
    <property type="match status" value="1"/>
</dbReference>
<evidence type="ECO:0000259" key="4">
    <source>
        <dbReference type="PROSITE" id="PS50109"/>
    </source>
</evidence>
<dbReference type="SUPFAM" id="SSF55874">
    <property type="entry name" value="ATPase domain of HSP90 chaperone/DNA topoisomerase II/histidine kinase"/>
    <property type="match status" value="1"/>
</dbReference>
<dbReference type="InterPro" id="IPR003594">
    <property type="entry name" value="HATPase_dom"/>
</dbReference>
<dbReference type="InterPro" id="IPR000014">
    <property type="entry name" value="PAS"/>
</dbReference>
<dbReference type="SMART" id="SM00388">
    <property type="entry name" value="HisKA"/>
    <property type="match status" value="1"/>
</dbReference>
<dbReference type="InterPro" id="IPR036097">
    <property type="entry name" value="HisK_dim/P_sf"/>
</dbReference>
<proteinExistence type="predicted"/>
<dbReference type="EC" id="2.7.13.3" evidence="2"/>
<dbReference type="Pfam" id="PF13188">
    <property type="entry name" value="PAS_8"/>
    <property type="match status" value="1"/>
</dbReference>
<keyword evidence="6" id="KW-0418">Kinase</keyword>
<dbReference type="InterPro" id="IPR004358">
    <property type="entry name" value="Sig_transdc_His_kin-like_C"/>
</dbReference>
<keyword evidence="6" id="KW-0808">Transferase</keyword>
<dbReference type="Gene3D" id="1.10.287.130">
    <property type="match status" value="1"/>
</dbReference>
<dbReference type="Gene3D" id="3.30.565.10">
    <property type="entry name" value="Histidine kinase-like ATPase, C-terminal domain"/>
    <property type="match status" value="1"/>
</dbReference>
<evidence type="ECO:0000256" key="1">
    <source>
        <dbReference type="ARBA" id="ARBA00000085"/>
    </source>
</evidence>
<reference evidence="6 7" key="1">
    <citation type="submission" date="2018-06" db="EMBL/GenBank/DDBJ databases">
        <authorList>
            <consortium name="Pathogen Informatics"/>
            <person name="Doyle S."/>
        </authorList>
    </citation>
    <scope>NUCLEOTIDE SEQUENCE [LARGE SCALE GENOMIC DNA]</scope>
    <source>
        <strain evidence="6 7">NCTC13093</strain>
    </source>
</reference>
<dbReference type="PRINTS" id="PR00344">
    <property type="entry name" value="BCTRLSENSOR"/>
</dbReference>
<dbReference type="RefSeq" id="WP_113743616.1">
    <property type="nucleotide sequence ID" value="NZ_UAPU01000007.1"/>
</dbReference>
<dbReference type="Pfam" id="PF02518">
    <property type="entry name" value="HATPase_c"/>
    <property type="match status" value="1"/>
</dbReference>
<gene>
    <name evidence="6" type="primary">kinE_2</name>
    <name evidence="5" type="synonym">kinE_1</name>
    <name evidence="5" type="ORF">NCTC13093_00819</name>
    <name evidence="6" type="ORF">NCTC13093_02507</name>
</gene>
<feature type="domain" description="Histidine kinase" evidence="4">
    <location>
        <begin position="121"/>
        <end position="326"/>
    </location>
</feature>
<dbReference type="SUPFAM" id="SSF47384">
    <property type="entry name" value="Homodimeric domain of signal transducing histidine kinase"/>
    <property type="match status" value="1"/>
</dbReference>
<dbReference type="EMBL" id="UAPV01000004">
    <property type="protein sequence ID" value="SPT78875.1"/>
    <property type="molecule type" value="Genomic_DNA"/>
</dbReference>
<dbReference type="InterPro" id="IPR003661">
    <property type="entry name" value="HisK_dim/P_dom"/>
</dbReference>
<dbReference type="SMART" id="SM00387">
    <property type="entry name" value="HATPase_c"/>
    <property type="match status" value="1"/>
</dbReference>
<name>A0A2X0VZ47_9GAMM</name>
<accession>A0A2X0VZ47</accession>
<dbReference type="Gene3D" id="3.30.450.20">
    <property type="entry name" value="PAS domain"/>
    <property type="match status" value="1"/>
</dbReference>
<dbReference type="InterPro" id="IPR005467">
    <property type="entry name" value="His_kinase_dom"/>
</dbReference>
<evidence type="ECO:0000313" key="6">
    <source>
        <dbReference type="EMBL" id="SPT78875.1"/>
    </source>
</evidence>
<evidence type="ECO:0000313" key="5">
    <source>
        <dbReference type="EMBL" id="SPT69443.1"/>
    </source>
</evidence>
<evidence type="ECO:0000256" key="2">
    <source>
        <dbReference type="ARBA" id="ARBA00012438"/>
    </source>
</evidence>
<evidence type="ECO:0000256" key="3">
    <source>
        <dbReference type="ARBA" id="ARBA00022553"/>
    </source>
</evidence>
<keyword evidence="3" id="KW-0597">Phosphoprotein</keyword>
<dbReference type="SUPFAM" id="SSF55785">
    <property type="entry name" value="PYP-like sensor domain (PAS domain)"/>
    <property type="match status" value="1"/>
</dbReference>
<dbReference type="InterPro" id="IPR035965">
    <property type="entry name" value="PAS-like_dom_sf"/>
</dbReference>
<dbReference type="PANTHER" id="PTHR43065:SF29">
    <property type="entry name" value="SENSOR PROTEIN KINASE FLES"/>
    <property type="match status" value="1"/>
</dbReference>
<dbReference type="EMBL" id="UAPV01000001">
    <property type="protein sequence ID" value="SPT69443.1"/>
    <property type="molecule type" value="Genomic_DNA"/>
</dbReference>
<dbReference type="CDD" id="cd00082">
    <property type="entry name" value="HisKA"/>
    <property type="match status" value="1"/>
</dbReference>
<dbReference type="PROSITE" id="PS50109">
    <property type="entry name" value="HIS_KIN"/>
    <property type="match status" value="1"/>
</dbReference>
<dbReference type="GO" id="GO:0000155">
    <property type="term" value="F:phosphorelay sensor kinase activity"/>
    <property type="evidence" value="ECO:0007669"/>
    <property type="project" value="InterPro"/>
</dbReference>